<dbReference type="Proteomes" id="UP000001699">
    <property type="component" value="Unassembled WGS sequence"/>
</dbReference>
<name>B0YF56_ASPFC</name>
<dbReference type="AlphaFoldDB" id="B0YF56"/>
<accession>B0YF56</accession>
<evidence type="ECO:0000313" key="1">
    <source>
        <dbReference type="EMBL" id="EDP47169.1"/>
    </source>
</evidence>
<protein>
    <submittedName>
        <fullName evidence="1">Uncharacterized protein</fullName>
    </submittedName>
</protein>
<reference evidence="1 2" key="1">
    <citation type="journal article" date="2008" name="PLoS Genet.">
        <title>Genomic islands in the pathogenic filamentous fungus Aspergillus fumigatus.</title>
        <authorList>
            <person name="Fedorova N.D."/>
            <person name="Khaldi N."/>
            <person name="Joardar V.S."/>
            <person name="Maiti R."/>
            <person name="Amedeo P."/>
            <person name="Anderson M.J."/>
            <person name="Crabtree J."/>
            <person name="Silva J.C."/>
            <person name="Badger J.H."/>
            <person name="Albarraq A."/>
            <person name="Angiuoli S."/>
            <person name="Bussey H."/>
            <person name="Bowyer P."/>
            <person name="Cotty P.J."/>
            <person name="Dyer P.S."/>
            <person name="Egan A."/>
            <person name="Galens K."/>
            <person name="Fraser-Liggett C.M."/>
            <person name="Haas B.J."/>
            <person name="Inman J.M."/>
            <person name="Kent R."/>
            <person name="Lemieux S."/>
            <person name="Malavazi I."/>
            <person name="Orvis J."/>
            <person name="Roemer T."/>
            <person name="Ronning C.M."/>
            <person name="Sundaram J.P."/>
            <person name="Sutton G."/>
            <person name="Turner G."/>
            <person name="Venter J.C."/>
            <person name="White O.R."/>
            <person name="Whitty B.R."/>
            <person name="Youngman P."/>
            <person name="Wolfe K.H."/>
            <person name="Goldman G.H."/>
            <person name="Wortman J.R."/>
            <person name="Jiang B."/>
            <person name="Denning D.W."/>
            <person name="Nierman W.C."/>
        </authorList>
    </citation>
    <scope>NUCLEOTIDE SEQUENCE [LARGE SCALE GENOMIC DNA]</scope>
    <source>
        <strain evidence="2">CBS 144.89 / FGSC A1163 / CEA10</strain>
    </source>
</reference>
<gene>
    <name evidence="1" type="ORF">AFUB_101629</name>
</gene>
<organism evidence="1 2">
    <name type="scientific">Aspergillus fumigatus (strain CBS 144.89 / FGSC A1163 / CEA10)</name>
    <name type="common">Neosartorya fumigata</name>
    <dbReference type="NCBI Taxonomy" id="451804"/>
    <lineage>
        <taxon>Eukaryota</taxon>
        <taxon>Fungi</taxon>
        <taxon>Dikarya</taxon>
        <taxon>Ascomycota</taxon>
        <taxon>Pezizomycotina</taxon>
        <taxon>Eurotiomycetes</taxon>
        <taxon>Eurotiomycetidae</taxon>
        <taxon>Eurotiales</taxon>
        <taxon>Aspergillaceae</taxon>
        <taxon>Aspergillus</taxon>
        <taxon>Aspergillus subgen. Fumigati</taxon>
    </lineage>
</organism>
<evidence type="ECO:0000313" key="2">
    <source>
        <dbReference type="Proteomes" id="UP000001699"/>
    </source>
</evidence>
<dbReference type="EMBL" id="DS499604">
    <property type="protein sequence ID" value="EDP47169.1"/>
    <property type="molecule type" value="Genomic_DNA"/>
</dbReference>
<dbReference type="HOGENOM" id="CLU_2084331_0_0_1"/>
<dbReference type="VEuPathDB" id="FungiDB:AFUB_101629"/>
<proteinExistence type="predicted"/>
<keyword evidence="2" id="KW-1185">Reference proteome</keyword>
<sequence length="117" mass="12621">MNAGPDEIDQILNFPSDPCPAGLWPLHNGSFAESGRPLRPSLNADSEIVVSGLCHEADVAAFAALAKTLGISIRWWAQPGEWETTGILSLASAPSDLPCSRNASCMLRGRLQHHRIY</sequence>